<evidence type="ECO:0000256" key="2">
    <source>
        <dbReference type="ARBA" id="ARBA00008294"/>
    </source>
</evidence>
<keyword evidence="5" id="KW-0677">Repeat</keyword>
<organism evidence="12 13">
    <name type="scientific">Brachionus calyciflorus</name>
    <dbReference type="NCBI Taxonomy" id="104777"/>
    <lineage>
        <taxon>Eukaryota</taxon>
        <taxon>Metazoa</taxon>
        <taxon>Spiralia</taxon>
        <taxon>Gnathifera</taxon>
        <taxon>Rotifera</taxon>
        <taxon>Eurotatoria</taxon>
        <taxon>Monogononta</taxon>
        <taxon>Pseudotrocha</taxon>
        <taxon>Ploima</taxon>
        <taxon>Brachionidae</taxon>
        <taxon>Brachionus</taxon>
    </lineage>
</organism>
<feature type="domain" description="EF-hand" evidence="11">
    <location>
        <begin position="467"/>
        <end position="502"/>
    </location>
</feature>
<evidence type="ECO:0000256" key="6">
    <source>
        <dbReference type="ARBA" id="ARBA00022801"/>
    </source>
</evidence>
<dbReference type="EMBL" id="CAJNOC010000504">
    <property type="protein sequence ID" value="CAF0769460.1"/>
    <property type="molecule type" value="Genomic_DNA"/>
</dbReference>
<dbReference type="SUPFAM" id="SSF47473">
    <property type="entry name" value="EF-hand"/>
    <property type="match status" value="1"/>
</dbReference>
<dbReference type="InterPro" id="IPR013235">
    <property type="entry name" value="PPP_dom"/>
</dbReference>
<dbReference type="Proteomes" id="UP000663879">
    <property type="component" value="Unassembled WGS sequence"/>
</dbReference>
<dbReference type="Pfam" id="PF13499">
    <property type="entry name" value="EF-hand_7"/>
    <property type="match status" value="1"/>
</dbReference>
<protein>
    <recommendedName>
        <fullName evidence="3">protein-serine/threonine phosphatase</fullName>
        <ecNumber evidence="3">3.1.3.16</ecNumber>
    </recommendedName>
</protein>
<dbReference type="GO" id="GO:0050906">
    <property type="term" value="P:detection of stimulus involved in sensory perception"/>
    <property type="evidence" value="ECO:0007669"/>
    <property type="project" value="InterPro"/>
</dbReference>
<dbReference type="SMART" id="SM00156">
    <property type="entry name" value="PP2Ac"/>
    <property type="match status" value="1"/>
</dbReference>
<dbReference type="InterPro" id="IPR002048">
    <property type="entry name" value="EF_hand_dom"/>
</dbReference>
<feature type="domain" description="EF-hand" evidence="11">
    <location>
        <begin position="592"/>
        <end position="625"/>
    </location>
</feature>
<evidence type="ECO:0000259" key="11">
    <source>
        <dbReference type="PROSITE" id="PS50222"/>
    </source>
</evidence>
<dbReference type="PROSITE" id="PS00018">
    <property type="entry name" value="EF_HAND_1"/>
    <property type="match status" value="2"/>
</dbReference>
<name>A0A813QM10_9BILA</name>
<dbReference type="InterPro" id="IPR051134">
    <property type="entry name" value="PPP_phosphatase"/>
</dbReference>
<reference evidence="12" key="1">
    <citation type="submission" date="2021-02" db="EMBL/GenBank/DDBJ databases">
        <authorList>
            <person name="Nowell W R."/>
        </authorList>
    </citation>
    <scope>NUCLEOTIDE SEQUENCE</scope>
    <source>
        <strain evidence="12">Ploen Becks lab</strain>
    </source>
</reference>
<evidence type="ECO:0000256" key="9">
    <source>
        <dbReference type="ARBA" id="ARBA00047761"/>
    </source>
</evidence>
<gene>
    <name evidence="12" type="ORF">OXX778_LOCUS4871</name>
</gene>
<dbReference type="SMART" id="SM00054">
    <property type="entry name" value="EFh"/>
    <property type="match status" value="3"/>
</dbReference>
<dbReference type="GO" id="GO:0005509">
    <property type="term" value="F:calcium ion binding"/>
    <property type="evidence" value="ECO:0007669"/>
    <property type="project" value="InterPro"/>
</dbReference>
<comment type="catalytic activity">
    <reaction evidence="9">
        <text>O-phospho-L-seryl-[protein] + H2O = L-seryl-[protein] + phosphate</text>
        <dbReference type="Rhea" id="RHEA:20629"/>
        <dbReference type="Rhea" id="RHEA-COMP:9863"/>
        <dbReference type="Rhea" id="RHEA-COMP:11604"/>
        <dbReference type="ChEBI" id="CHEBI:15377"/>
        <dbReference type="ChEBI" id="CHEBI:29999"/>
        <dbReference type="ChEBI" id="CHEBI:43474"/>
        <dbReference type="ChEBI" id="CHEBI:83421"/>
        <dbReference type="EC" id="3.1.3.16"/>
    </reaction>
</comment>
<dbReference type="InterPro" id="IPR004843">
    <property type="entry name" value="Calcineurin-like_PHP"/>
</dbReference>
<dbReference type="GO" id="GO:0030145">
    <property type="term" value="F:manganese ion binding"/>
    <property type="evidence" value="ECO:0007669"/>
    <property type="project" value="InterPro"/>
</dbReference>
<dbReference type="PROSITE" id="PS50222">
    <property type="entry name" value="EF_HAND_2"/>
    <property type="match status" value="3"/>
</dbReference>
<dbReference type="Gene3D" id="3.60.21.10">
    <property type="match status" value="1"/>
</dbReference>
<dbReference type="InterPro" id="IPR006186">
    <property type="entry name" value="Ser/Thr-sp_prot-phosphatase"/>
</dbReference>
<evidence type="ECO:0000256" key="10">
    <source>
        <dbReference type="ARBA" id="ARBA00048336"/>
    </source>
</evidence>
<dbReference type="GO" id="GO:0004722">
    <property type="term" value="F:protein serine/threonine phosphatase activity"/>
    <property type="evidence" value="ECO:0007669"/>
    <property type="project" value="UniProtKB-EC"/>
</dbReference>
<dbReference type="PROSITE" id="PS50096">
    <property type="entry name" value="IQ"/>
    <property type="match status" value="1"/>
</dbReference>
<dbReference type="AlphaFoldDB" id="A0A813QM10"/>
<proteinExistence type="inferred from homology"/>
<dbReference type="EC" id="3.1.3.16" evidence="3"/>
<evidence type="ECO:0000313" key="12">
    <source>
        <dbReference type="EMBL" id="CAF0769460.1"/>
    </source>
</evidence>
<keyword evidence="4" id="KW-0479">Metal-binding</keyword>
<keyword evidence="13" id="KW-1185">Reference proteome</keyword>
<evidence type="ECO:0000256" key="1">
    <source>
        <dbReference type="ARBA" id="ARBA00001936"/>
    </source>
</evidence>
<comment type="caution">
    <text evidence="12">The sequence shown here is derived from an EMBL/GenBank/DDBJ whole genome shotgun (WGS) entry which is preliminary data.</text>
</comment>
<dbReference type="PIRSF" id="PIRSF000912">
    <property type="entry name" value="PPEF"/>
    <property type="match status" value="1"/>
</dbReference>
<comment type="similarity">
    <text evidence="2">Belongs to the PPP phosphatase family.</text>
</comment>
<evidence type="ECO:0000256" key="3">
    <source>
        <dbReference type="ARBA" id="ARBA00013081"/>
    </source>
</evidence>
<evidence type="ECO:0000256" key="7">
    <source>
        <dbReference type="ARBA" id="ARBA00022837"/>
    </source>
</evidence>
<dbReference type="CDD" id="cd00051">
    <property type="entry name" value="EFh"/>
    <property type="match status" value="1"/>
</dbReference>
<dbReference type="OrthoDB" id="442428at2759"/>
<dbReference type="InterPro" id="IPR011992">
    <property type="entry name" value="EF-hand-dom_pair"/>
</dbReference>
<dbReference type="SUPFAM" id="SSF56300">
    <property type="entry name" value="Metallo-dependent phosphatases"/>
    <property type="match status" value="1"/>
</dbReference>
<sequence>MSSGRNSGASSPLDFADKAAETIQRNFRGFKDRLKAREKAAFNIQQLIEYSEEQDHLNLNKFFLRWIKLIKHTDNEEVTRYVSSSIQDDYMQISEEDIKIESNYAGVHLSEEFNEEDFVKLINSFRNNEILHTKYALMIFNRAIEYLKKLPNINEISCLEDTEFDDDKSELKVNVVGDLHGQFIDLFTIFDLNGLPSKKNVYLFNGDFVDRGSQQCEVYLTLLYGLVLYGGKYNSFFLNRGNHEDYGCSVRFGFKEEIMTKYCLYSKLIMRKCAQTFVLLPLLSLISQQGNKDQINKILVVHGGISLDTDLDLIRTLNRASYPSLDGISSCTSDREKKEKQQMQDLLWSDPQPGTGCIFNKQRHIAKQFGPDVTDAVLGKYGISLIIRSHECKVEGYEFHHNNKCITIFSASNYCGGINKGSICVIRPKQKLEIKQFIAPGMGELDKHRVELFEAKAIRGLKRLLYANRNIIKENFKKLDPKNTGYLSLSDWSMGLTKAMGMEKIPWLKYRDKLVEFNSKKNMVKYETSFDNCDIVYTFSTEHKDINDALARYKETLVALFNLIDDNHSGTINLQEFANACKIIFLDQNEAISDEAIKSMIEAMDTNKDGKIDLAEFTQAFIIYT</sequence>
<evidence type="ECO:0000256" key="8">
    <source>
        <dbReference type="ARBA" id="ARBA00023211"/>
    </source>
</evidence>
<dbReference type="PANTHER" id="PTHR45668:SF3">
    <property type="entry name" value="SERINE_THREONINE-PROTEIN PHOSPHATASE RDGC"/>
    <property type="match status" value="1"/>
</dbReference>
<keyword evidence="7" id="KW-0106">Calcium</keyword>
<evidence type="ECO:0000313" key="13">
    <source>
        <dbReference type="Proteomes" id="UP000663879"/>
    </source>
</evidence>
<keyword evidence="8" id="KW-0464">Manganese</keyword>
<dbReference type="InterPro" id="IPR012008">
    <property type="entry name" value="Ser/Thr-Pase_EF-hand_contain"/>
</dbReference>
<dbReference type="Pfam" id="PF08321">
    <property type="entry name" value="PPP5"/>
    <property type="match status" value="1"/>
</dbReference>
<dbReference type="GO" id="GO:0005506">
    <property type="term" value="F:iron ion binding"/>
    <property type="evidence" value="ECO:0007669"/>
    <property type="project" value="InterPro"/>
</dbReference>
<feature type="domain" description="EF-hand" evidence="11">
    <location>
        <begin position="552"/>
        <end position="587"/>
    </location>
</feature>
<dbReference type="PRINTS" id="PR00114">
    <property type="entry name" value="STPHPHTASE"/>
</dbReference>
<evidence type="ECO:0000256" key="5">
    <source>
        <dbReference type="ARBA" id="ARBA00022737"/>
    </source>
</evidence>
<dbReference type="Gene3D" id="1.10.238.10">
    <property type="entry name" value="EF-hand"/>
    <property type="match status" value="1"/>
</dbReference>
<dbReference type="InterPro" id="IPR029052">
    <property type="entry name" value="Metallo-depent_PP-like"/>
</dbReference>
<dbReference type="PANTHER" id="PTHR45668">
    <property type="entry name" value="SERINE/THREONINE-PROTEIN PHOSPHATASE 5-RELATED"/>
    <property type="match status" value="1"/>
</dbReference>
<evidence type="ECO:0000256" key="4">
    <source>
        <dbReference type="ARBA" id="ARBA00022723"/>
    </source>
</evidence>
<comment type="catalytic activity">
    <reaction evidence="10">
        <text>O-phospho-L-threonyl-[protein] + H2O = L-threonyl-[protein] + phosphate</text>
        <dbReference type="Rhea" id="RHEA:47004"/>
        <dbReference type="Rhea" id="RHEA-COMP:11060"/>
        <dbReference type="Rhea" id="RHEA-COMP:11605"/>
        <dbReference type="ChEBI" id="CHEBI:15377"/>
        <dbReference type="ChEBI" id="CHEBI:30013"/>
        <dbReference type="ChEBI" id="CHEBI:43474"/>
        <dbReference type="ChEBI" id="CHEBI:61977"/>
        <dbReference type="EC" id="3.1.3.16"/>
    </reaction>
</comment>
<keyword evidence="6" id="KW-0378">Hydrolase</keyword>
<comment type="cofactor">
    <cofactor evidence="1">
        <name>Mn(2+)</name>
        <dbReference type="ChEBI" id="CHEBI:29035"/>
    </cofactor>
</comment>
<dbReference type="InterPro" id="IPR018247">
    <property type="entry name" value="EF_Hand_1_Ca_BS"/>
</dbReference>
<accession>A0A813QM10</accession>
<dbReference type="Pfam" id="PF00149">
    <property type="entry name" value="Metallophos"/>
    <property type="match status" value="1"/>
</dbReference>